<name>A0A0B5F663_STRA4</name>
<protein>
    <submittedName>
        <fullName evidence="2">Uncharacterized protein</fullName>
    </submittedName>
</protein>
<dbReference type="Proteomes" id="UP000031523">
    <property type="component" value="Chromosome"/>
</dbReference>
<evidence type="ECO:0000313" key="2">
    <source>
        <dbReference type="EMBL" id="AJE86371.1"/>
    </source>
</evidence>
<evidence type="ECO:0000313" key="3">
    <source>
        <dbReference type="Proteomes" id="UP000031523"/>
    </source>
</evidence>
<organism evidence="2 3">
    <name type="scientific">Streptomyces albus (strain ATCC 21838 / DSM 41398 / FERM P-419 / JCM 4703 / NBRC 107858)</name>
    <dbReference type="NCBI Taxonomy" id="1081613"/>
    <lineage>
        <taxon>Bacteria</taxon>
        <taxon>Bacillati</taxon>
        <taxon>Actinomycetota</taxon>
        <taxon>Actinomycetes</taxon>
        <taxon>Kitasatosporales</taxon>
        <taxon>Streptomycetaceae</taxon>
        <taxon>Streptomyces</taxon>
    </lineage>
</organism>
<feature type="compositionally biased region" description="Basic and acidic residues" evidence="1">
    <location>
        <begin position="1"/>
        <end position="18"/>
    </location>
</feature>
<evidence type="ECO:0000256" key="1">
    <source>
        <dbReference type="SAM" id="MobiDB-lite"/>
    </source>
</evidence>
<reference evidence="2 3" key="1">
    <citation type="submission" date="2015-01" db="EMBL/GenBank/DDBJ databases">
        <title>Enhanced salinomycin production by adjusting the supply of polyketide extender units in Streptomyce albus DSM 41398.</title>
        <authorList>
            <person name="Lu C."/>
        </authorList>
    </citation>
    <scope>NUCLEOTIDE SEQUENCE [LARGE SCALE GENOMIC DNA]</scope>
    <source>
        <strain evidence="3">ATCC 21838 / DSM 41398 / FERM P-419 / JCM 4703 / NBRC 107858</strain>
    </source>
</reference>
<sequence length="50" mass="5620">MDKPRKDAGEHGIGKADEREEEEGDEREREGEVRGKAHTEVPEFLVGRGT</sequence>
<feature type="compositionally biased region" description="Basic and acidic residues" evidence="1">
    <location>
        <begin position="26"/>
        <end position="41"/>
    </location>
</feature>
<dbReference type="KEGG" id="sals:SLNWT_5995"/>
<feature type="region of interest" description="Disordered" evidence="1">
    <location>
        <begin position="1"/>
        <end position="50"/>
    </location>
</feature>
<dbReference type="EMBL" id="CP010519">
    <property type="protein sequence ID" value="AJE86371.1"/>
    <property type="molecule type" value="Genomic_DNA"/>
</dbReference>
<gene>
    <name evidence="2" type="ORF">SLNWT_5995</name>
</gene>
<keyword evidence="3" id="KW-1185">Reference proteome</keyword>
<proteinExistence type="predicted"/>
<accession>A0A0B5F663</accession>
<dbReference type="AlphaFoldDB" id="A0A0B5F663"/>